<dbReference type="SMART" id="SM00014">
    <property type="entry name" value="acidPPc"/>
    <property type="match status" value="1"/>
</dbReference>
<protein>
    <submittedName>
        <fullName evidence="3">Phosphatase PAP2 family protein</fullName>
    </submittedName>
</protein>
<dbReference type="EMBL" id="CP102514">
    <property type="protein sequence ID" value="UUY46486.1"/>
    <property type="molecule type" value="Genomic_DNA"/>
</dbReference>
<dbReference type="CDD" id="cd03392">
    <property type="entry name" value="PAP2_like_2"/>
    <property type="match status" value="1"/>
</dbReference>
<evidence type="ECO:0000313" key="3">
    <source>
        <dbReference type="EMBL" id="UUY46486.1"/>
    </source>
</evidence>
<dbReference type="PANTHER" id="PTHR14969:SF13">
    <property type="entry name" value="AT30094P"/>
    <property type="match status" value="1"/>
</dbReference>
<dbReference type="Proteomes" id="UP001057738">
    <property type="component" value="Chromosome"/>
</dbReference>
<keyword evidence="1" id="KW-0472">Membrane</keyword>
<feature type="transmembrane region" description="Helical" evidence="1">
    <location>
        <begin position="159"/>
        <end position="179"/>
    </location>
</feature>
<organism evidence="3 4">
    <name type="scientific">Streptomyces yangpuensis</name>
    <dbReference type="NCBI Taxonomy" id="1648182"/>
    <lineage>
        <taxon>Bacteria</taxon>
        <taxon>Bacillati</taxon>
        <taxon>Actinomycetota</taxon>
        <taxon>Actinomycetes</taxon>
        <taxon>Kitasatosporales</taxon>
        <taxon>Streptomycetaceae</taxon>
        <taxon>Streptomyces</taxon>
    </lineage>
</organism>
<reference evidence="3" key="1">
    <citation type="submission" date="2022-08" db="EMBL/GenBank/DDBJ databases">
        <authorList>
            <person name="Tian L."/>
        </authorList>
    </citation>
    <scope>NUCLEOTIDE SEQUENCE</scope>
    <source>
        <strain evidence="3">CM253</strain>
    </source>
</reference>
<dbReference type="PANTHER" id="PTHR14969">
    <property type="entry name" value="SPHINGOSINE-1-PHOSPHATE PHOSPHOHYDROLASE"/>
    <property type="match status" value="1"/>
</dbReference>
<feature type="transmembrane region" description="Helical" evidence="1">
    <location>
        <begin position="62"/>
        <end position="81"/>
    </location>
</feature>
<dbReference type="InterPro" id="IPR036938">
    <property type="entry name" value="PAP2/HPO_sf"/>
</dbReference>
<accession>A0ABY5PR57</accession>
<dbReference type="InterPro" id="IPR000326">
    <property type="entry name" value="PAP2/HPO"/>
</dbReference>
<keyword evidence="1" id="KW-0812">Transmembrane</keyword>
<dbReference type="RefSeq" id="WP_257854981.1">
    <property type="nucleotide sequence ID" value="NZ_CP102514.1"/>
</dbReference>
<dbReference type="Gene3D" id="1.20.144.10">
    <property type="entry name" value="Phosphatidic acid phosphatase type 2/haloperoxidase"/>
    <property type="match status" value="1"/>
</dbReference>
<feature type="transmembrane region" description="Helical" evidence="1">
    <location>
        <begin position="88"/>
        <end position="106"/>
    </location>
</feature>
<evidence type="ECO:0000256" key="1">
    <source>
        <dbReference type="SAM" id="Phobius"/>
    </source>
</evidence>
<dbReference type="GeneID" id="95572641"/>
<name>A0ABY5PR57_9ACTN</name>
<proteinExistence type="predicted"/>
<feature type="domain" description="Phosphatidic acid phosphatase type 2/haloperoxidase" evidence="2">
    <location>
        <begin position="89"/>
        <end position="200"/>
    </location>
</feature>
<dbReference type="SUPFAM" id="SSF48317">
    <property type="entry name" value="Acid phosphatase/Vanadium-dependent haloperoxidase"/>
    <property type="match status" value="1"/>
</dbReference>
<evidence type="ECO:0000313" key="4">
    <source>
        <dbReference type="Proteomes" id="UP001057738"/>
    </source>
</evidence>
<evidence type="ECO:0000259" key="2">
    <source>
        <dbReference type="SMART" id="SM00014"/>
    </source>
</evidence>
<dbReference type="Pfam" id="PF01569">
    <property type="entry name" value="PAP2"/>
    <property type="match status" value="1"/>
</dbReference>
<feature type="transmembrane region" description="Helical" evidence="1">
    <location>
        <begin position="5"/>
        <end position="28"/>
    </location>
</feature>
<sequence>MRNDLFRWVGIGCALLVAVLTALVVAGWQPLLTYDERVARDLHAHAVTHAGVTRSMRVLSDWVWDPWTMRVLAAVAFFLLWRRDERERALRVALAVVAAAVVQQGLKAAVGRERPVWTDPVDSAHFAAYPSGHAMTATVVCGMLLWLMPRPAPGWAPAAWAAAAVTVPGVGFTRLYLGVHWFSDVLGGWLLGTAMVVLAASVCVGGRRPVRRPQER</sequence>
<gene>
    <name evidence="3" type="ORF">NRK68_04190</name>
</gene>
<keyword evidence="1" id="KW-1133">Transmembrane helix</keyword>
<feature type="transmembrane region" description="Helical" evidence="1">
    <location>
        <begin position="185"/>
        <end position="206"/>
    </location>
</feature>
<keyword evidence="4" id="KW-1185">Reference proteome</keyword>
<feature type="transmembrane region" description="Helical" evidence="1">
    <location>
        <begin position="126"/>
        <end position="147"/>
    </location>
</feature>